<dbReference type="Proteomes" id="UP000051992">
    <property type="component" value="Unassembled WGS sequence"/>
</dbReference>
<feature type="active site" evidence="2">
    <location>
        <position position="31"/>
    </location>
</feature>
<dbReference type="GO" id="GO:0000287">
    <property type="term" value="F:magnesium ion binding"/>
    <property type="evidence" value="ECO:0007669"/>
    <property type="project" value="UniProtKB-UniRule"/>
</dbReference>
<dbReference type="InterPro" id="IPR036424">
    <property type="entry name" value="UPP_synth-like_sf"/>
</dbReference>
<comment type="caution">
    <text evidence="3">The sequence shown here is derived from an EMBL/GenBank/DDBJ whole genome shotgun (WGS) entry which is preliminary data.</text>
</comment>
<comment type="function">
    <text evidence="2">Catalyzes the condensation of isopentenyl diphosphate (IPP) with allylic pyrophosphates generating different type of terpenoids.</text>
</comment>
<keyword evidence="2" id="KW-0479">Metal-binding</keyword>
<accession>A0A0R2H0P5</accession>
<dbReference type="PATRIC" id="fig|1629.5.peg.1239"/>
<dbReference type="NCBIfam" id="NF011405">
    <property type="entry name" value="PRK14830.1"/>
    <property type="match status" value="1"/>
</dbReference>
<dbReference type="PANTHER" id="PTHR10291:SF0">
    <property type="entry name" value="DEHYDRODOLICHYL DIPHOSPHATE SYNTHASE 2"/>
    <property type="match status" value="1"/>
</dbReference>
<evidence type="ECO:0000256" key="2">
    <source>
        <dbReference type="HAMAP-Rule" id="MF_01139"/>
    </source>
</evidence>
<feature type="binding site" evidence="2">
    <location>
        <position position="36"/>
    </location>
    <ligand>
        <name>substrate</name>
    </ligand>
</feature>
<feature type="binding site" evidence="2">
    <location>
        <position position="202"/>
    </location>
    <ligand>
        <name>substrate</name>
    </ligand>
</feature>
<feature type="binding site" evidence="2">
    <location>
        <begin position="76"/>
        <end position="78"/>
    </location>
    <ligand>
        <name>substrate</name>
    </ligand>
</feature>
<feature type="binding site" evidence="2">
    <location>
        <begin position="208"/>
        <end position="210"/>
    </location>
    <ligand>
        <name>substrate</name>
    </ligand>
</feature>
<dbReference type="InterPro" id="IPR001441">
    <property type="entry name" value="UPP_synth-like"/>
</dbReference>
<feature type="active site" description="Proton acceptor" evidence="2">
    <location>
        <position position="79"/>
    </location>
</feature>
<evidence type="ECO:0000313" key="4">
    <source>
        <dbReference type="Proteomes" id="UP000051992"/>
    </source>
</evidence>
<dbReference type="AlphaFoldDB" id="A0A0R2H0P5"/>
<feature type="binding site" evidence="2">
    <location>
        <position position="221"/>
    </location>
    <ligand>
        <name>Mg(2+)</name>
        <dbReference type="ChEBI" id="CHEBI:18420"/>
    </ligand>
</feature>
<dbReference type="HAMAP" id="MF_01139">
    <property type="entry name" value="ISPT"/>
    <property type="match status" value="1"/>
</dbReference>
<dbReference type="OrthoDB" id="4191603at2"/>
<dbReference type="RefSeq" id="WP_057746588.1">
    <property type="nucleotide sequence ID" value="NZ_BJLU01000006.1"/>
</dbReference>
<dbReference type="GO" id="GO:0005829">
    <property type="term" value="C:cytosol"/>
    <property type="evidence" value="ECO:0007669"/>
    <property type="project" value="TreeGrafter"/>
</dbReference>
<dbReference type="PANTHER" id="PTHR10291">
    <property type="entry name" value="DEHYDRODOLICHYL DIPHOSPHATE SYNTHASE FAMILY MEMBER"/>
    <property type="match status" value="1"/>
</dbReference>
<feature type="binding site" evidence="2">
    <location>
        <position position="82"/>
    </location>
    <ligand>
        <name>substrate</name>
    </ligand>
</feature>
<dbReference type="CDD" id="cd00475">
    <property type="entry name" value="Cis_IPPS"/>
    <property type="match status" value="1"/>
</dbReference>
<evidence type="ECO:0000313" key="3">
    <source>
        <dbReference type="EMBL" id="KRN45883.1"/>
    </source>
</evidence>
<gene>
    <name evidence="3" type="ORF">IV50_GL001225</name>
</gene>
<feature type="binding site" evidence="2">
    <location>
        <position position="31"/>
    </location>
    <ligand>
        <name>Mg(2+)</name>
        <dbReference type="ChEBI" id="CHEBI:18420"/>
    </ligand>
</feature>
<comment type="subunit">
    <text evidence="2">Homodimer.</text>
</comment>
<feature type="binding site" evidence="2">
    <location>
        <position position="44"/>
    </location>
    <ligand>
        <name>substrate</name>
    </ligand>
</feature>
<dbReference type="GeneID" id="86899790"/>
<dbReference type="Pfam" id="PF01255">
    <property type="entry name" value="Prenyltransf"/>
    <property type="match status" value="1"/>
</dbReference>
<sequence>MIFNRSKSMPDDVPATLDLDRIPKHVAMIMDGNGRWAKKRGMPRIAGHQRGMEVVKTVAKAAAEVGVEVLTLYAFSTENWKRPEDEVGFLMKLPGRFFDTFIPELKANNIRVEIIGDITGVPTDTQRVVLDAVAQTADNTGMVLNFALNYGSRAEIVTGVQEIATAVAQGELAVDDITENTVSQHLMTRQLGALADPDLLIRTGGEERLSNFLLWQSAYAEFVFTDVLWPDLTADIFFDNLITYQNRDRRFGGLVENKSNQK</sequence>
<evidence type="ECO:0000256" key="1">
    <source>
        <dbReference type="ARBA" id="ARBA00022679"/>
    </source>
</evidence>
<dbReference type="InterPro" id="IPR018520">
    <property type="entry name" value="UPP_synth-like_CS"/>
</dbReference>
<keyword evidence="4" id="KW-1185">Reference proteome</keyword>
<dbReference type="EMBL" id="JQBM01000004">
    <property type="protein sequence ID" value="KRN45883.1"/>
    <property type="molecule type" value="Genomic_DNA"/>
</dbReference>
<dbReference type="GO" id="GO:0030145">
    <property type="term" value="F:manganese ion binding"/>
    <property type="evidence" value="ECO:0007669"/>
    <property type="project" value="TreeGrafter"/>
</dbReference>
<feature type="binding site" evidence="2">
    <location>
        <position position="48"/>
    </location>
    <ligand>
        <name>substrate</name>
    </ligand>
</feature>
<dbReference type="EC" id="2.5.1.-" evidence="2"/>
<reference evidence="3 4" key="1">
    <citation type="journal article" date="2015" name="Genome Announc.">
        <title>Expanding the biotechnology potential of lactobacilli through comparative genomics of 213 strains and associated genera.</title>
        <authorList>
            <person name="Sun Z."/>
            <person name="Harris H.M."/>
            <person name="McCann A."/>
            <person name="Guo C."/>
            <person name="Argimon S."/>
            <person name="Zhang W."/>
            <person name="Yang X."/>
            <person name="Jeffery I.B."/>
            <person name="Cooney J.C."/>
            <person name="Kagawa T.F."/>
            <person name="Liu W."/>
            <person name="Song Y."/>
            <person name="Salvetti E."/>
            <person name="Wrobel A."/>
            <person name="Rasinkangas P."/>
            <person name="Parkhill J."/>
            <person name="Rea M.C."/>
            <person name="O'Sullivan O."/>
            <person name="Ritari J."/>
            <person name="Douillard F.P."/>
            <person name="Paul Ross R."/>
            <person name="Yang R."/>
            <person name="Briner A.E."/>
            <person name="Felis G.E."/>
            <person name="de Vos W.M."/>
            <person name="Barrangou R."/>
            <person name="Klaenhammer T.R."/>
            <person name="Caufield P.W."/>
            <person name="Cui Y."/>
            <person name="Zhang H."/>
            <person name="O'Toole P.W."/>
        </authorList>
    </citation>
    <scope>NUCLEOTIDE SEQUENCE [LARGE SCALE GENOMIC DNA]</scope>
    <source>
        <strain evidence="3 4">DSM 20410</strain>
    </source>
</reference>
<proteinExistence type="inferred from homology"/>
<keyword evidence="2" id="KW-0460">Magnesium</keyword>
<protein>
    <recommendedName>
        <fullName evidence="2">Isoprenyl transferase</fullName>
        <ecNumber evidence="2">2.5.1.-</ecNumber>
    </recommendedName>
</protein>
<organism evidence="3 4">
    <name type="scientific">Weissella viridescens</name>
    <name type="common">Lactobacillus viridescens</name>
    <dbReference type="NCBI Taxonomy" id="1629"/>
    <lineage>
        <taxon>Bacteria</taxon>
        <taxon>Bacillati</taxon>
        <taxon>Bacillota</taxon>
        <taxon>Bacilli</taxon>
        <taxon>Lactobacillales</taxon>
        <taxon>Lactobacillaceae</taxon>
        <taxon>Weissella</taxon>
    </lineage>
</organism>
<keyword evidence="1 2" id="KW-0808">Transferase</keyword>
<comment type="similarity">
    <text evidence="2">Belongs to the UPP synthase family.</text>
</comment>
<dbReference type="GO" id="GO:0016094">
    <property type="term" value="P:polyprenol biosynthetic process"/>
    <property type="evidence" value="ECO:0007669"/>
    <property type="project" value="TreeGrafter"/>
</dbReference>
<feature type="binding site" evidence="2">
    <location>
        <position position="80"/>
    </location>
    <ligand>
        <name>substrate</name>
    </ligand>
</feature>
<dbReference type="FunFam" id="3.40.1180.10:FF:000001">
    <property type="entry name" value="(2E,6E)-farnesyl-diphosphate-specific ditrans,polycis-undecaprenyl-diphosphate synthase"/>
    <property type="match status" value="1"/>
</dbReference>
<dbReference type="GO" id="GO:0008834">
    <property type="term" value="F:ditrans,polycis-undecaprenyl-diphosphate synthase [(2E,6E)-farnesyl-diphosphate specific] activity"/>
    <property type="evidence" value="ECO:0007669"/>
    <property type="project" value="TreeGrafter"/>
</dbReference>
<dbReference type="PROSITE" id="PS01066">
    <property type="entry name" value="UPP_SYNTHASE"/>
    <property type="match status" value="1"/>
</dbReference>
<dbReference type="Gene3D" id="3.40.1180.10">
    <property type="entry name" value="Decaprenyl diphosphate synthase-like"/>
    <property type="match status" value="1"/>
</dbReference>
<comment type="cofactor">
    <cofactor evidence="2">
        <name>Mg(2+)</name>
        <dbReference type="ChEBI" id="CHEBI:18420"/>
    </cofactor>
    <text evidence="2">Binds 2 magnesium ions per subunit.</text>
</comment>
<dbReference type="SUPFAM" id="SSF64005">
    <property type="entry name" value="Undecaprenyl diphosphate synthase"/>
    <property type="match status" value="1"/>
</dbReference>
<dbReference type="NCBIfam" id="TIGR00055">
    <property type="entry name" value="uppS"/>
    <property type="match status" value="1"/>
</dbReference>
<feature type="binding site" evidence="2">
    <location>
        <begin position="32"/>
        <end position="35"/>
    </location>
    <ligand>
        <name>substrate</name>
    </ligand>
</feature>
<name>A0A0R2H0P5_WEIVI</name>